<gene>
    <name evidence="8" type="ORF">GTC17259_21380</name>
</gene>
<dbReference type="InterPro" id="IPR033985">
    <property type="entry name" value="SusD-like_N"/>
</dbReference>
<evidence type="ECO:0000256" key="3">
    <source>
        <dbReference type="ARBA" id="ARBA00022729"/>
    </source>
</evidence>
<keyword evidence="5" id="KW-0998">Cell outer membrane</keyword>
<dbReference type="Gene3D" id="1.25.40.390">
    <property type="match status" value="1"/>
</dbReference>
<evidence type="ECO:0000313" key="8">
    <source>
        <dbReference type="EMBL" id="BFO77088.1"/>
    </source>
</evidence>
<dbReference type="GO" id="GO:0009279">
    <property type="term" value="C:cell outer membrane"/>
    <property type="evidence" value="ECO:0007669"/>
    <property type="project" value="UniProtKB-SubCell"/>
</dbReference>
<feature type="domain" description="RagB/SusD" evidence="6">
    <location>
        <begin position="256"/>
        <end position="593"/>
    </location>
</feature>
<comment type="subcellular location">
    <subcellularLocation>
        <location evidence="1">Cell outer membrane</location>
    </subcellularLocation>
</comment>
<evidence type="ECO:0000259" key="7">
    <source>
        <dbReference type="Pfam" id="PF14322"/>
    </source>
</evidence>
<accession>A0AB33J548</accession>
<name>A0AB33J548_9BACT</name>
<keyword evidence="4" id="KW-0472">Membrane</keyword>
<feature type="domain" description="SusD-like N-terminal" evidence="7">
    <location>
        <begin position="94"/>
        <end position="199"/>
    </location>
</feature>
<comment type="similarity">
    <text evidence="2">Belongs to the SusD family.</text>
</comment>
<evidence type="ECO:0000256" key="2">
    <source>
        <dbReference type="ARBA" id="ARBA00006275"/>
    </source>
</evidence>
<evidence type="ECO:0000256" key="1">
    <source>
        <dbReference type="ARBA" id="ARBA00004442"/>
    </source>
</evidence>
<evidence type="ECO:0000259" key="6">
    <source>
        <dbReference type="Pfam" id="PF07980"/>
    </source>
</evidence>
<protein>
    <submittedName>
        <fullName evidence="8">RagB/SusD family nutrient uptake outer membrane protein</fullName>
    </submittedName>
</protein>
<dbReference type="AlphaFoldDB" id="A0AB33J548"/>
<dbReference type="EMBL" id="AP035787">
    <property type="protein sequence ID" value="BFO77088.1"/>
    <property type="molecule type" value="Genomic_DNA"/>
</dbReference>
<evidence type="ECO:0000256" key="4">
    <source>
        <dbReference type="ARBA" id="ARBA00023136"/>
    </source>
</evidence>
<sequence>MKKSNYYILFALIFLCTGCELNRSPLDTLALENYFNNKTELETYTNGFYMMFPDAESIYGEVSDAIIPTSLTEEVLGTRTIPTNGGGWSWTYLSNINTFLKNSSRCQDVAARQEYDGVARFFRAYFYFEKVKRFGAVPWLDEPLGSTDNKLYEARTDRDELLKHMVEDIDYAINHLSSKNNTYRITKWTALALKSRMLLFEGTFRKYHGIGNANTYLQLAAQAAEDFIDNSTYTIYKSGATPYQSLFASDDAIATEVILARNYNIGLNVTHSVNQSFISDGTRPGLNKKIVDSYLMADGSRFTDQPSYKTKEYYAEMQGRDPRLAQTVVAPGYTRIGTTTKLSPSFTSTTTGYQLIKWVTDESQDGYKKAHNDFILFRTAEVYLNFAEAKAELGNLTQNDLDKSVNKIRKRVGMPNLNLATSNSNPDSFLASPETGYANVKGNNAGVILEIRRERTIELIDEGFRYYDLIRWKEGKVFEKQFKGLYFPALDSVKKFRVYDLNGNGINDALDICIYDGNKQPSVTTYPELSNITVFLKLNEDIKLENGANGGNVIVSDINVTPRKWTEDRDYLYPIPQDQITLYGGKLTQNPNW</sequence>
<reference evidence="8" key="1">
    <citation type="submission" date="2024-07" db="EMBL/GenBank/DDBJ databases">
        <title>Complete genome sequence of Prevotella sp. YM-2024 GTC17259.</title>
        <authorList>
            <person name="Hayashi M."/>
            <person name="Muto Y."/>
            <person name="Tanaka K."/>
            <person name="Niwa H."/>
        </authorList>
    </citation>
    <scope>NUCLEOTIDE SEQUENCE</scope>
    <source>
        <strain evidence="8">GTC17259</strain>
    </source>
</reference>
<proteinExistence type="inferred from homology"/>
<dbReference type="SUPFAM" id="SSF48452">
    <property type="entry name" value="TPR-like"/>
    <property type="match status" value="1"/>
</dbReference>
<dbReference type="InterPro" id="IPR011990">
    <property type="entry name" value="TPR-like_helical_dom_sf"/>
</dbReference>
<organism evidence="8">
    <name type="scientific">Prevotella sp. GTC17259</name>
    <dbReference type="NCBI Taxonomy" id="3236795"/>
    <lineage>
        <taxon>Bacteria</taxon>
        <taxon>Pseudomonadati</taxon>
        <taxon>Bacteroidota</taxon>
        <taxon>Bacteroidia</taxon>
        <taxon>Bacteroidales</taxon>
        <taxon>Prevotellaceae</taxon>
        <taxon>Prevotella</taxon>
    </lineage>
</organism>
<dbReference type="Pfam" id="PF14322">
    <property type="entry name" value="SusD-like_3"/>
    <property type="match status" value="1"/>
</dbReference>
<dbReference type="InterPro" id="IPR012944">
    <property type="entry name" value="SusD_RagB_dom"/>
</dbReference>
<dbReference type="Pfam" id="PF07980">
    <property type="entry name" value="SusD_RagB"/>
    <property type="match status" value="1"/>
</dbReference>
<evidence type="ECO:0000256" key="5">
    <source>
        <dbReference type="ARBA" id="ARBA00023237"/>
    </source>
</evidence>
<keyword evidence="3" id="KW-0732">Signal</keyword>